<dbReference type="InterPro" id="IPR050738">
    <property type="entry name" value="Sulfatase"/>
</dbReference>
<protein>
    <submittedName>
        <fullName evidence="2">Uncharacterized protein</fullName>
    </submittedName>
</protein>
<dbReference type="Pfam" id="PF14707">
    <property type="entry name" value="Sulfatase_C"/>
    <property type="match status" value="1"/>
</dbReference>
<dbReference type="PANTHER" id="PTHR42693">
    <property type="entry name" value="ARYLSULFATASE FAMILY MEMBER"/>
    <property type="match status" value="1"/>
</dbReference>
<evidence type="ECO:0000256" key="1">
    <source>
        <dbReference type="ARBA" id="ARBA00008779"/>
    </source>
</evidence>
<organism evidence="2 3">
    <name type="scientific">Cyprinus carpio</name>
    <name type="common">Common carp</name>
    <dbReference type="NCBI Taxonomy" id="7962"/>
    <lineage>
        <taxon>Eukaryota</taxon>
        <taxon>Metazoa</taxon>
        <taxon>Chordata</taxon>
        <taxon>Craniata</taxon>
        <taxon>Vertebrata</taxon>
        <taxon>Euteleostomi</taxon>
        <taxon>Actinopterygii</taxon>
        <taxon>Neopterygii</taxon>
        <taxon>Teleostei</taxon>
        <taxon>Ostariophysi</taxon>
        <taxon>Cypriniformes</taxon>
        <taxon>Cyprinidae</taxon>
        <taxon>Cyprininae</taxon>
        <taxon>Cyprinus</taxon>
    </lineage>
</organism>
<dbReference type="AlphaFoldDB" id="A0A8C1YTM8"/>
<accession>A0A8C1YTM8</accession>
<proteinExistence type="inferred from homology"/>
<dbReference type="Ensembl" id="ENSCCRT00015030622.1">
    <property type="protein sequence ID" value="ENSCCRP00015029589.1"/>
    <property type="gene ID" value="ENSCCRG00015012462.1"/>
</dbReference>
<dbReference type="PANTHER" id="PTHR42693:SF9">
    <property type="entry name" value="STERYL-SULFATASE"/>
    <property type="match status" value="1"/>
</dbReference>
<dbReference type="GO" id="GO:0004065">
    <property type="term" value="F:arylsulfatase activity"/>
    <property type="evidence" value="ECO:0007669"/>
    <property type="project" value="TreeGrafter"/>
</dbReference>
<comment type="similarity">
    <text evidence="1">Belongs to the sulfatase family.</text>
</comment>
<dbReference type="Gene3D" id="3.30.1120.10">
    <property type="match status" value="1"/>
</dbReference>
<dbReference type="Gene3D" id="3.40.720.10">
    <property type="entry name" value="Alkaline Phosphatase, subunit A"/>
    <property type="match status" value="1"/>
</dbReference>
<dbReference type="SUPFAM" id="SSF53649">
    <property type="entry name" value="Alkaline phosphatase-like"/>
    <property type="match status" value="1"/>
</dbReference>
<name>A0A8C1YTM8_CYPCA</name>
<dbReference type="Proteomes" id="UP000694700">
    <property type="component" value="Unplaced"/>
</dbReference>
<evidence type="ECO:0000313" key="3">
    <source>
        <dbReference type="Proteomes" id="UP000694700"/>
    </source>
</evidence>
<evidence type="ECO:0000313" key="2">
    <source>
        <dbReference type="Ensembl" id="ENSCCRP00015029589.1"/>
    </source>
</evidence>
<sequence length="152" mass="16717">PAGKVTDEPSSNMDIFPMVLNLSGASIPSDRVIDGHDLFPLLQGQVERSEHEFIFPVFTGDAIWKVFFFTSISTQRTALPASTLISASASSHDPPLLYDLSRDPSEILEVIRAAVSCHSQTWKPWLQLCCSSLSQLCTCEGFCEPVIKPLFS</sequence>
<dbReference type="InterPro" id="IPR017850">
    <property type="entry name" value="Alkaline_phosphatase_core_sf"/>
</dbReference>
<reference evidence="2" key="1">
    <citation type="submission" date="2025-08" db="UniProtKB">
        <authorList>
            <consortium name="Ensembl"/>
        </authorList>
    </citation>
    <scope>IDENTIFICATION</scope>
</reference>